<keyword evidence="3" id="KW-1185">Reference proteome</keyword>
<keyword evidence="1" id="KW-0472">Membrane</keyword>
<protein>
    <submittedName>
        <fullName evidence="2">Uncharacterized protein</fullName>
    </submittedName>
</protein>
<proteinExistence type="predicted"/>
<gene>
    <name evidence="2" type="ORF">ACFORF_08205</name>
</gene>
<sequence>MFSHRNKVFLTLAIITLLVSLGFLIMGAVSLGKVDSHPEYILIGVALELPYQFFLHLSKKFSKS</sequence>
<evidence type="ECO:0000256" key="1">
    <source>
        <dbReference type="SAM" id="Phobius"/>
    </source>
</evidence>
<name>A0ABV8CWU3_9STRE</name>
<dbReference type="EMBL" id="JBHRZV010000050">
    <property type="protein sequence ID" value="MFC3928542.1"/>
    <property type="molecule type" value="Genomic_DNA"/>
</dbReference>
<keyword evidence="1" id="KW-1133">Transmembrane helix</keyword>
<dbReference type="Proteomes" id="UP001595807">
    <property type="component" value="Unassembled WGS sequence"/>
</dbReference>
<dbReference type="RefSeq" id="WP_380427195.1">
    <property type="nucleotide sequence ID" value="NZ_JBHRZV010000050.1"/>
</dbReference>
<accession>A0ABV8CWU3</accession>
<evidence type="ECO:0000313" key="3">
    <source>
        <dbReference type="Proteomes" id="UP001595807"/>
    </source>
</evidence>
<reference evidence="3" key="1">
    <citation type="journal article" date="2019" name="Int. J. Syst. Evol. Microbiol.">
        <title>The Global Catalogue of Microorganisms (GCM) 10K type strain sequencing project: providing services to taxonomists for standard genome sequencing and annotation.</title>
        <authorList>
            <consortium name="The Broad Institute Genomics Platform"/>
            <consortium name="The Broad Institute Genome Sequencing Center for Infectious Disease"/>
            <person name="Wu L."/>
            <person name="Ma J."/>
        </authorList>
    </citation>
    <scope>NUCLEOTIDE SEQUENCE [LARGE SCALE GENOMIC DNA]</scope>
    <source>
        <strain evidence="3">CCUG 67170</strain>
    </source>
</reference>
<keyword evidence="1" id="KW-0812">Transmembrane</keyword>
<comment type="caution">
    <text evidence="2">The sequence shown here is derived from an EMBL/GenBank/DDBJ whole genome shotgun (WGS) entry which is preliminary data.</text>
</comment>
<organism evidence="2 3">
    <name type="scientific">Streptococcus caprae</name>
    <dbReference type="NCBI Taxonomy" id="1640501"/>
    <lineage>
        <taxon>Bacteria</taxon>
        <taxon>Bacillati</taxon>
        <taxon>Bacillota</taxon>
        <taxon>Bacilli</taxon>
        <taxon>Lactobacillales</taxon>
        <taxon>Streptococcaceae</taxon>
        <taxon>Streptococcus</taxon>
    </lineage>
</organism>
<feature type="transmembrane region" description="Helical" evidence="1">
    <location>
        <begin position="40"/>
        <end position="58"/>
    </location>
</feature>
<evidence type="ECO:0000313" key="2">
    <source>
        <dbReference type="EMBL" id="MFC3928542.1"/>
    </source>
</evidence>